<evidence type="ECO:0000313" key="2">
    <source>
        <dbReference type="Proteomes" id="UP000217696"/>
    </source>
</evidence>
<dbReference type="InterPro" id="IPR006531">
    <property type="entry name" value="Gp5/Vgr_OB"/>
</dbReference>
<name>A0A0U5B1N1_9BACL</name>
<gene>
    <name evidence="1" type="ORF">CB4_01384</name>
</gene>
<dbReference type="Pfam" id="PF04717">
    <property type="entry name" value="Phage_base_V"/>
    <property type="match status" value="1"/>
</dbReference>
<dbReference type="EMBL" id="AP017312">
    <property type="protein sequence ID" value="BAU27215.1"/>
    <property type="molecule type" value="Genomic_DNA"/>
</dbReference>
<dbReference type="KEGG" id="asoc:CB4_01384"/>
<dbReference type="Pfam" id="PF05954">
    <property type="entry name" value="Phage_GPD"/>
    <property type="match status" value="1"/>
</dbReference>
<sequence length="480" mass="54190">MKEKETSVTYGNIQLVSPYDMKSLHQLRIIREVNDHARFQITGIIPEEKVDSYIERASSTDTIELNQLQGKQVVRPLFRGIVSTIEIQTVRGVYMIQIEALSHTYQLDTKRKQKSFQNKNMRYTEMIETILARYPGSDYIDTASHSAKLETCIIQYRETDWSFLKRMASHFGTVLIPDATAKTPKFWFGVAEGRPRNLENPWYQVQKTLAAYRQVTENHDPDLQETDCTTYTIETTEYLNIGDELSYNGAHLRVSHAIATLKQGILQYTYTLTPEKGWYRPREVHPHIAGVSIEGKALEVAGDQVKLHLCIDPKQKKEEACWFPYTTPYTAEGHSGWYCMPEVGDTVSLYMPNGREEEAVVRGALRKKKPASIQNPAVKRWGTPFGKNVKVDATEMVFTATKTEQAPIFLKLNAGNGIGMQSEEPIHVTSNKSIEIMAGNALRMTAQEAVYMRCGASSIVMDGITDIQSPSLTMGGTVRG</sequence>
<keyword evidence="2" id="KW-1185">Reference proteome</keyword>
<dbReference type="Gene3D" id="3.55.50.10">
    <property type="entry name" value="Baseplate protein-like domains"/>
    <property type="match status" value="1"/>
</dbReference>
<organism evidence="1 2">
    <name type="scientific">Aneurinibacillus soli</name>
    <dbReference type="NCBI Taxonomy" id="1500254"/>
    <lineage>
        <taxon>Bacteria</taxon>
        <taxon>Bacillati</taxon>
        <taxon>Bacillota</taxon>
        <taxon>Bacilli</taxon>
        <taxon>Bacillales</taxon>
        <taxon>Paenibacillaceae</taxon>
        <taxon>Aneurinibacillus group</taxon>
        <taxon>Aneurinibacillus</taxon>
    </lineage>
</organism>
<dbReference type="AlphaFoldDB" id="A0A0U5B1N1"/>
<dbReference type="Proteomes" id="UP000217696">
    <property type="component" value="Chromosome"/>
</dbReference>
<dbReference type="RefSeq" id="WP_157737841.1">
    <property type="nucleotide sequence ID" value="NZ_AP017312.1"/>
</dbReference>
<proteinExistence type="predicted"/>
<accession>A0A0U5B1N1</accession>
<dbReference type="SUPFAM" id="SSF69279">
    <property type="entry name" value="Phage tail proteins"/>
    <property type="match status" value="1"/>
</dbReference>
<protein>
    <submittedName>
        <fullName evidence="1">Uncharacterized protein</fullName>
    </submittedName>
</protein>
<evidence type="ECO:0000313" key="1">
    <source>
        <dbReference type="EMBL" id="BAU27215.1"/>
    </source>
</evidence>
<reference evidence="1 2" key="1">
    <citation type="submission" date="2015-12" db="EMBL/GenBank/DDBJ databases">
        <title>Genome sequence of Aneurinibacillus soli.</title>
        <authorList>
            <person name="Lee J.S."/>
            <person name="Lee K.C."/>
            <person name="Kim K.K."/>
            <person name="Lee B.W."/>
        </authorList>
    </citation>
    <scope>NUCLEOTIDE SEQUENCE [LARGE SCALE GENOMIC DNA]</scope>
    <source>
        <strain evidence="1 2">CB4</strain>
    </source>
</reference>